<dbReference type="PANTHER" id="PTHR13696:SF52">
    <property type="entry name" value="PARA FAMILY PROTEIN CT_582"/>
    <property type="match status" value="1"/>
</dbReference>
<dbReference type="AlphaFoldDB" id="A0A1H6SQL8"/>
<proteinExistence type="predicted"/>
<dbReference type="RefSeq" id="WP_074731713.1">
    <property type="nucleotide sequence ID" value="NZ_FNYK01000015.1"/>
</dbReference>
<evidence type="ECO:0000313" key="3">
    <source>
        <dbReference type="Proteomes" id="UP000183028"/>
    </source>
</evidence>
<dbReference type="OrthoDB" id="9815116at2"/>
<dbReference type="Proteomes" id="UP000183028">
    <property type="component" value="Unassembled WGS sequence"/>
</dbReference>
<dbReference type="Gene3D" id="3.40.50.300">
    <property type="entry name" value="P-loop containing nucleotide triphosphate hydrolases"/>
    <property type="match status" value="1"/>
</dbReference>
<dbReference type="InterPro" id="IPR025669">
    <property type="entry name" value="AAA_dom"/>
</dbReference>
<dbReference type="SUPFAM" id="SSF52540">
    <property type="entry name" value="P-loop containing nucleoside triphosphate hydrolases"/>
    <property type="match status" value="1"/>
</dbReference>
<dbReference type="eggNOG" id="COG1192">
    <property type="taxonomic scope" value="Bacteria"/>
</dbReference>
<gene>
    <name evidence="2" type="ORF">SAMN04487834_10159</name>
</gene>
<reference evidence="3" key="1">
    <citation type="submission" date="2016-10" db="EMBL/GenBank/DDBJ databases">
        <authorList>
            <person name="Varghese N."/>
        </authorList>
    </citation>
    <scope>NUCLEOTIDE SEQUENCE [LARGE SCALE GENOMIC DNA]</scope>
    <source>
        <strain evidence="3">DSM 20406</strain>
    </source>
</reference>
<evidence type="ECO:0000313" key="2">
    <source>
        <dbReference type="EMBL" id="SEI65892.1"/>
    </source>
</evidence>
<name>A0A1H6SQL8_9FIRM</name>
<keyword evidence="3" id="KW-1185">Reference proteome</keyword>
<accession>A0A1H6SQL8</accession>
<dbReference type="InterPro" id="IPR050678">
    <property type="entry name" value="DNA_Partitioning_ATPase"/>
</dbReference>
<protein>
    <submittedName>
        <fullName evidence="2">Chromosome partitioning protein</fullName>
    </submittedName>
</protein>
<dbReference type="PANTHER" id="PTHR13696">
    <property type="entry name" value="P-LOOP CONTAINING NUCLEOSIDE TRIPHOSPHATE HYDROLASE"/>
    <property type="match status" value="1"/>
</dbReference>
<feature type="domain" description="AAA" evidence="1">
    <location>
        <begin position="1"/>
        <end position="210"/>
    </location>
</feature>
<sequence>MRVISVMSEKGGVSKTTTSVNLAKGLSDKGMRVLLIDLDPQGNATRYFMDNYRRVSRKEFIGDFHPQEKDLFSVSRELKDFIYSHSEVQKDINTVLSEEALDNPEIVRECIMHTDVGGTLDVIPSLRHELINTSAALTVTNRVPFSRLKHALREVRREYDVAIIDNAPTYNIITINALLVSQDVIIPLPVGISELEGFVTTVENIEQFERDQDLFDIRVHVLMTMIHRGKRPEQDLYISKLKEIFPECLYETTIGYQDSIASRTAQVGSFILDTDSRIGGDFRSLIEEIGEGGEG</sequence>
<dbReference type="InterPro" id="IPR027417">
    <property type="entry name" value="P-loop_NTPase"/>
</dbReference>
<dbReference type="EMBL" id="FNYK01000015">
    <property type="protein sequence ID" value="SEI65892.1"/>
    <property type="molecule type" value="Genomic_DNA"/>
</dbReference>
<dbReference type="CDD" id="cd02042">
    <property type="entry name" value="ParAB_family"/>
    <property type="match status" value="1"/>
</dbReference>
<organism evidence="2 3">
    <name type="scientific">Sharpea azabuensis</name>
    <dbReference type="NCBI Taxonomy" id="322505"/>
    <lineage>
        <taxon>Bacteria</taxon>
        <taxon>Bacillati</taxon>
        <taxon>Bacillota</taxon>
        <taxon>Erysipelotrichia</taxon>
        <taxon>Erysipelotrichales</taxon>
        <taxon>Coprobacillaceae</taxon>
        <taxon>Sharpea</taxon>
    </lineage>
</organism>
<dbReference type="Pfam" id="PF13614">
    <property type="entry name" value="AAA_31"/>
    <property type="match status" value="1"/>
</dbReference>
<evidence type="ECO:0000259" key="1">
    <source>
        <dbReference type="Pfam" id="PF13614"/>
    </source>
</evidence>